<evidence type="ECO:0000256" key="1">
    <source>
        <dbReference type="SAM" id="MobiDB-lite"/>
    </source>
</evidence>
<dbReference type="Proteomes" id="UP001225316">
    <property type="component" value="Unassembled WGS sequence"/>
</dbReference>
<keyword evidence="3" id="KW-1185">Reference proteome</keyword>
<gene>
    <name evidence="2" type="ORF">QEH52_02650</name>
</gene>
<organism evidence="2 3">
    <name type="scientific">Thalassobacterium maritimum</name>
    <dbReference type="NCBI Taxonomy" id="3041265"/>
    <lineage>
        <taxon>Bacteria</taxon>
        <taxon>Pseudomonadati</taxon>
        <taxon>Verrucomicrobiota</taxon>
        <taxon>Opitutia</taxon>
        <taxon>Puniceicoccales</taxon>
        <taxon>Coraliomargaritaceae</taxon>
        <taxon>Thalassobacterium</taxon>
    </lineage>
</organism>
<evidence type="ECO:0000313" key="3">
    <source>
        <dbReference type="Proteomes" id="UP001225316"/>
    </source>
</evidence>
<feature type="compositionally biased region" description="Basic and acidic residues" evidence="1">
    <location>
        <begin position="42"/>
        <end position="56"/>
    </location>
</feature>
<feature type="region of interest" description="Disordered" evidence="1">
    <location>
        <begin position="38"/>
        <end position="65"/>
    </location>
</feature>
<sequence>MQIALGELQRLAGPDTRVTARAEILGVSESSPYRAWTGVWDSQDKTPDEALEDHSQRQAYQANHDGSKLSPMGWLLSGYDGIAREELNPLNLSIPHDKQIILYAAEDTTSPPYAVAGKTRINSDSNHSRGAYAWWVGDEGIKARINSRAPLQDGSIGIENMLGPAFELPNPKQKETLLSTCLAFTHGIQHIGEPWSELSDSDLIELNKAASYGNIKTLIGFSSELEESALDAYKYDLTLHSHGLLSDVRKGGFKRDLTMAFEEPEVFESFFGVLPTPPEFTNPHTQVGELFKGMMKFPLDELEEPPLDFYLTREVQRINKRTDVGPNWGILYNYYNLYKLDGLATKGEMNPILSYPRPGGPSAVPKGLPYQKYSLDSSPDTQHTNSAVTPLLDRFQLHIRVGTTAEMVDDVERYKIRFYLQPMLALWNPYNVKIKRTYPDIDQNDFYPQYRFSFEAAPELVISGEFDDGTAFEETVNVANAYMKGEGNNTYTQGVWAALAPPDLDFMPGEIRILSATAEAKGNFRENELDYGWQDSEGFFFDWPFAHSPKSYRDKYVADKPITIHSVIIKERNDDWFVGGSRGDKLSGAYWSLKHETPSDLNKNNANLVIQNACAMWKDPVYASKHPELELSPGTLEDGTIPPFLPSHTLNSNYIDIGTWLFHLRTTSEPNNGLRNLVDANPRALFSAPRWDGPALLALGAYQGGGEDQNGYLPPGSVPEPSFGDYSRYTGLNGPSISDASLGQSHIVLFDVPRFPLVSLGQFQHANLSRYNFEPAHLVGNSYANPRIPLESIVKTRFDNTYGLNLFDTAYMVNDRIFDEYFFSTVSPQMTEADYQALAKGEKSPYNTRLKFLPPTGATESGILDLENPSTLEAWGGRFMVEGSFNINSTSVNAWKAIFSSMDQAFLSIDVDHTDASTLTLTDPDGVYVSRTNLPIFEEGYTADADDENAFKAFFQGYRKFSDSELEALAQAMVEEVKSRGPFLSMSDFINRRLNSSNPEHPKRGALQAALDRTVNQSIHPQIAADARKIEGSIYTDTLSSQHSDSQASAHSGYVMQGDLLQPLAPILSPRSDTFIIRAYGSSETITGHSHQTWCEAVVQRFPEMTGTGNELSQESIQEFAAQSDALTNLVNQQFGRKFRIIAFRWLSEDEL</sequence>
<accession>A0ABU1ATU0</accession>
<evidence type="ECO:0000313" key="2">
    <source>
        <dbReference type="EMBL" id="MDQ8206392.1"/>
    </source>
</evidence>
<dbReference type="RefSeq" id="WP_308948453.1">
    <property type="nucleotide sequence ID" value="NZ_JARXHW010000004.1"/>
</dbReference>
<protein>
    <submittedName>
        <fullName evidence="2">Uncharacterized protein</fullName>
    </submittedName>
</protein>
<reference evidence="2 3" key="1">
    <citation type="submission" date="2023-04" db="EMBL/GenBank/DDBJ databases">
        <title>A novel bacteria isolated from coastal sediment.</title>
        <authorList>
            <person name="Liu X.-J."/>
            <person name="Du Z.-J."/>
        </authorList>
    </citation>
    <scope>NUCLEOTIDE SEQUENCE [LARGE SCALE GENOMIC DNA]</scope>
    <source>
        <strain evidence="2 3">SDUM461003</strain>
    </source>
</reference>
<dbReference type="EMBL" id="JARXHW010000004">
    <property type="protein sequence ID" value="MDQ8206392.1"/>
    <property type="molecule type" value="Genomic_DNA"/>
</dbReference>
<proteinExistence type="predicted"/>
<comment type="caution">
    <text evidence="2">The sequence shown here is derived from an EMBL/GenBank/DDBJ whole genome shotgun (WGS) entry which is preliminary data.</text>
</comment>
<name>A0ABU1ATU0_9BACT</name>